<organism evidence="1 2">
    <name type="scientific">Mytilus galloprovincialis</name>
    <name type="common">Mediterranean mussel</name>
    <dbReference type="NCBI Taxonomy" id="29158"/>
    <lineage>
        <taxon>Eukaryota</taxon>
        <taxon>Metazoa</taxon>
        <taxon>Spiralia</taxon>
        <taxon>Lophotrochozoa</taxon>
        <taxon>Mollusca</taxon>
        <taxon>Bivalvia</taxon>
        <taxon>Autobranchia</taxon>
        <taxon>Pteriomorphia</taxon>
        <taxon>Mytilida</taxon>
        <taxon>Mytiloidea</taxon>
        <taxon>Mytilidae</taxon>
        <taxon>Mytilinae</taxon>
        <taxon>Mytilus</taxon>
    </lineage>
</organism>
<evidence type="ECO:0000313" key="1">
    <source>
        <dbReference type="EMBL" id="VDI32471.1"/>
    </source>
</evidence>
<reference evidence="1" key="1">
    <citation type="submission" date="2018-11" db="EMBL/GenBank/DDBJ databases">
        <authorList>
            <person name="Alioto T."/>
            <person name="Alioto T."/>
        </authorList>
    </citation>
    <scope>NUCLEOTIDE SEQUENCE</scope>
</reference>
<accession>A0A8B6ECE1</accession>
<name>A0A8B6ECE1_MYTGA</name>
<evidence type="ECO:0000313" key="2">
    <source>
        <dbReference type="Proteomes" id="UP000596742"/>
    </source>
</evidence>
<dbReference type="OrthoDB" id="6128981at2759"/>
<dbReference type="EMBL" id="UYJE01004918">
    <property type="protein sequence ID" value="VDI32471.1"/>
    <property type="molecule type" value="Genomic_DNA"/>
</dbReference>
<gene>
    <name evidence="1" type="ORF">MGAL_10B023225</name>
</gene>
<protein>
    <submittedName>
        <fullName evidence="1">Uncharacterized protein</fullName>
    </submittedName>
</protein>
<sequence>MSAEGAHTSAKRQKTYDYGSFFKDFLKKEIEKDLLEEAYISLCHGSSDMVFRTLEILQTNALLSEEFSRASCEVQMFEKYRTDEKPLARIYAAGSIFQNGIFILKKFLDPHPQVPEDEKQMEALKKLLNYLLKDHDIALEEESGTCDDAEWAVIVALHLLSPLTVDGSYKIDDSYDNLRFQPNSLSCPCKTGEHGDSEDGDFDDTSFGWIDGWHGKSDILINNVSVHLANVEDDSFKVGSSAVSSSESSPETKTSNHQEQVLAQSIVFSFLQRKENRNNLKHLVPTIGISKKKIVIYFYDSEEDVLLGTTELDLFGYKSTICYDTIVILWLTLNYDIFCTGITDSMKNCKAEFFTRVGSFLENYRNDVTRNLPKGENLYQDETGWTKSGAVEEKIPINADNEDFGIRMKRL</sequence>
<dbReference type="Proteomes" id="UP000596742">
    <property type="component" value="Unassembled WGS sequence"/>
</dbReference>
<keyword evidence="2" id="KW-1185">Reference proteome</keyword>
<proteinExistence type="predicted"/>
<dbReference type="AlphaFoldDB" id="A0A8B6ECE1"/>
<comment type="caution">
    <text evidence="1">The sequence shown here is derived from an EMBL/GenBank/DDBJ whole genome shotgun (WGS) entry which is preliminary data.</text>
</comment>